<proteinExistence type="predicted"/>
<keyword evidence="2" id="KW-1185">Reference proteome</keyword>
<name>A0A375AF28_9GAMM</name>
<organism evidence="1 2">
    <name type="scientific">Dickeya aquatica</name>
    <dbReference type="NCBI Taxonomy" id="1401087"/>
    <lineage>
        <taxon>Bacteria</taxon>
        <taxon>Pseudomonadati</taxon>
        <taxon>Pseudomonadota</taxon>
        <taxon>Gammaproteobacteria</taxon>
        <taxon>Enterobacterales</taxon>
        <taxon>Pectobacteriaceae</taxon>
        <taxon>Dickeya</taxon>
    </lineage>
</organism>
<dbReference type="Proteomes" id="UP000294820">
    <property type="component" value="Chromosome 1"/>
</dbReference>
<protein>
    <submittedName>
        <fullName evidence="1">Uncharacterized protein</fullName>
    </submittedName>
</protein>
<dbReference type="KEGG" id="daq:DAQ1742_03927"/>
<dbReference type="AlphaFoldDB" id="A0A375AF28"/>
<dbReference type="EMBL" id="LT615367">
    <property type="protein sequence ID" value="SLM64708.1"/>
    <property type="molecule type" value="Genomic_DNA"/>
</dbReference>
<gene>
    <name evidence="1" type="ORF">DAQ1742_03927</name>
</gene>
<accession>A0A375AF28</accession>
<reference evidence="1 2" key="1">
    <citation type="submission" date="2016-09" db="EMBL/GenBank/DDBJ databases">
        <authorList>
            <person name="Reverchon S."/>
            <person name="Nasser W."/>
            <person name="Leonard S."/>
            <person name="Brochier C."/>
            <person name="Duprey A."/>
        </authorList>
    </citation>
    <scope>NUCLEOTIDE SEQUENCE [LARGE SCALE GENOMIC DNA]</scope>
    <source>
        <strain evidence="1 2">174/2</strain>
    </source>
</reference>
<sequence>MRPAFFWWCFPWFLPTRTSESDIVFYTNKSHKTAAYYGLPVVSLSAFCAIAARRVSVAGKNVIIHQEVLEGSRHV</sequence>
<evidence type="ECO:0000313" key="2">
    <source>
        <dbReference type="Proteomes" id="UP000294820"/>
    </source>
</evidence>
<evidence type="ECO:0000313" key="1">
    <source>
        <dbReference type="EMBL" id="SLM64708.1"/>
    </source>
</evidence>